<sequence>MSGMRDASSYLGHPFIANRHVVITSGIRRIYAEVERAVAMGRRSVAFEGPSNHGKTWTSKATQKTWISQHSEPVFWFTTKTSLDPKKCNPEAAVWANILRAVGFPSYAKMRVDQRFDSVLLRIRSACRASGTDRALMIIDEANGLLPEHLYFLKDLRNVLEGEDDSIDSGAPGSITLVYVLFGSEKMGDLNADLVNEGETTLHGRFFIHRESFCGLCCKEDLLELLAEMDNGAVLGHPLGSGVSTTQYFFPAAWQAGWRMEKEVDTLWRVMGQHFPENRDIDVGMGAATDVLKSFFEFLPQKDTPEFTGTEALWTEALRASKFVALVNNWRRS</sequence>
<comment type="caution">
    <text evidence="1">The sequence shown here is derived from an EMBL/GenBank/DDBJ whole genome shotgun (WGS) entry which is preliminary data.</text>
</comment>
<organism evidence="1 2">
    <name type="scientific">Variovorax rhizosphaerae</name>
    <dbReference type="NCBI Taxonomy" id="1836200"/>
    <lineage>
        <taxon>Bacteria</taxon>
        <taxon>Pseudomonadati</taxon>
        <taxon>Pseudomonadota</taxon>
        <taxon>Betaproteobacteria</taxon>
        <taxon>Burkholderiales</taxon>
        <taxon>Comamonadaceae</taxon>
        <taxon>Variovorax</taxon>
    </lineage>
</organism>
<name>A0ABU8WVN7_9BURK</name>
<keyword evidence="2" id="KW-1185">Reference proteome</keyword>
<evidence type="ECO:0000313" key="2">
    <source>
        <dbReference type="Proteomes" id="UP001385892"/>
    </source>
</evidence>
<accession>A0ABU8WVN7</accession>
<dbReference type="EMBL" id="JBBKZT010000017">
    <property type="protein sequence ID" value="MEJ8850823.1"/>
    <property type="molecule type" value="Genomic_DNA"/>
</dbReference>
<dbReference type="RefSeq" id="WP_340346280.1">
    <property type="nucleotide sequence ID" value="NZ_JBBKZT010000017.1"/>
</dbReference>
<protein>
    <recommendedName>
        <fullName evidence="3">AAA+ ATPase domain-containing protein</fullName>
    </recommendedName>
</protein>
<evidence type="ECO:0000313" key="1">
    <source>
        <dbReference type="EMBL" id="MEJ8850823.1"/>
    </source>
</evidence>
<dbReference type="SUPFAM" id="SSF52540">
    <property type="entry name" value="P-loop containing nucleoside triphosphate hydrolases"/>
    <property type="match status" value="1"/>
</dbReference>
<dbReference type="InterPro" id="IPR027417">
    <property type="entry name" value="P-loop_NTPase"/>
</dbReference>
<gene>
    <name evidence="1" type="ORF">WKW82_29580</name>
</gene>
<evidence type="ECO:0008006" key="3">
    <source>
        <dbReference type="Google" id="ProtNLM"/>
    </source>
</evidence>
<proteinExistence type="predicted"/>
<dbReference type="Proteomes" id="UP001385892">
    <property type="component" value="Unassembled WGS sequence"/>
</dbReference>
<reference evidence="1 2" key="1">
    <citation type="submission" date="2024-03" db="EMBL/GenBank/DDBJ databases">
        <title>Novel species of the genus Variovorax.</title>
        <authorList>
            <person name="Liu Q."/>
            <person name="Xin Y.-H."/>
        </authorList>
    </citation>
    <scope>NUCLEOTIDE SEQUENCE [LARGE SCALE GENOMIC DNA]</scope>
    <source>
        <strain evidence="1 2">KACC 18900</strain>
    </source>
</reference>